<name>A0A9X7BTA8_BACTU</name>
<evidence type="ECO:0000313" key="2">
    <source>
        <dbReference type="Proteomes" id="UP000223366"/>
    </source>
</evidence>
<gene>
    <name evidence="1" type="ORF">COK99_01755</name>
</gene>
<protein>
    <submittedName>
        <fullName evidence="1">Uncharacterized protein</fullName>
    </submittedName>
</protein>
<organism evidence="1 2">
    <name type="scientific">Bacillus thuringiensis</name>
    <dbReference type="NCBI Taxonomy" id="1428"/>
    <lineage>
        <taxon>Bacteria</taxon>
        <taxon>Bacillati</taxon>
        <taxon>Bacillota</taxon>
        <taxon>Bacilli</taxon>
        <taxon>Bacillales</taxon>
        <taxon>Bacillaceae</taxon>
        <taxon>Bacillus</taxon>
        <taxon>Bacillus cereus group</taxon>
    </lineage>
</organism>
<dbReference type="Proteomes" id="UP000223366">
    <property type="component" value="Unassembled WGS sequence"/>
</dbReference>
<dbReference type="EMBL" id="NVDU01000003">
    <property type="protein sequence ID" value="PFV35773.1"/>
    <property type="molecule type" value="Genomic_DNA"/>
</dbReference>
<comment type="caution">
    <text evidence="1">The sequence shown here is derived from an EMBL/GenBank/DDBJ whole genome shotgun (WGS) entry which is preliminary data.</text>
</comment>
<evidence type="ECO:0000313" key="1">
    <source>
        <dbReference type="EMBL" id="PFV35773.1"/>
    </source>
</evidence>
<accession>A0A9X7BTA8</accession>
<dbReference type="AlphaFoldDB" id="A0A9X7BTA8"/>
<sequence>MSKAIIEEILEKYKEFSSYLDTIDINVLKDKYTRKELMEFSEALRIDKLRSLWYEVHELTKEMKLKEFPELLGVHRFPILKEIDFMTEEEKIELDKKLVGFNVGHYLPYLGRYTNEHKKLEQFLLENNVVEKQYVVTCPCCGGNEWLSNTLDTKTKEAFDELLTKEIVDDCDDVEAFTNIVDRICDECDFYPELESMRVYKAQNQLRYKELLQMNMKRNTSLDNV</sequence>
<proteinExistence type="predicted"/>
<reference evidence="1 2" key="1">
    <citation type="submission" date="2017-09" db="EMBL/GenBank/DDBJ databases">
        <title>Large-scale bioinformatics analysis of Bacillus genomes uncovers conserved roles of natural products in bacterial physiology.</title>
        <authorList>
            <consortium name="Agbiome Team Llc"/>
            <person name="Bleich R.M."/>
            <person name="Grubbs K.J."/>
            <person name="Santa Maria K.C."/>
            <person name="Allen S.E."/>
            <person name="Farag S."/>
            <person name="Shank E.A."/>
            <person name="Bowers A."/>
        </authorList>
    </citation>
    <scope>NUCLEOTIDE SEQUENCE [LARGE SCALE GENOMIC DNA]</scope>
    <source>
        <strain evidence="1 2">AFS060060</strain>
    </source>
</reference>
<dbReference type="RefSeq" id="WP_098685611.1">
    <property type="nucleotide sequence ID" value="NZ_NVDU01000003.1"/>
</dbReference>